<feature type="compositionally biased region" description="Low complexity" evidence="1">
    <location>
        <begin position="233"/>
        <end position="246"/>
    </location>
</feature>
<dbReference type="AlphaFoldDB" id="A0A9N9FK38"/>
<comment type="caution">
    <text evidence="2">The sequence shown here is derived from an EMBL/GenBank/DDBJ whole genome shotgun (WGS) entry which is preliminary data.</text>
</comment>
<proteinExistence type="predicted"/>
<sequence>MSWSTFNGSGGTIEANRGRSSSTSGPSRGGGNIEAPVGLGGLFAAGVPKLKNRVPPTLPSARPSAAVRSTNTQPPALPGRNTKGTSHNNNSSSTPQIPQRPTPANPGRVVPPIPAQNGLNPPLPSRTRINNNSSPPPLPGRNNTQSSSPKGSPRQVLPTNTIDKHRPPAPVLPTNGTQNLRKTSGQQKNSQSVAFAPQEPPTTEGRWTFHPSSDFPAPRTFINSEKLYPSGASSGSSIPLDLSSLSIAANPQRAPPPPPPGVGRINGSKR</sequence>
<reference evidence="2" key="1">
    <citation type="submission" date="2021-06" db="EMBL/GenBank/DDBJ databases">
        <authorList>
            <person name="Kallberg Y."/>
            <person name="Tangrot J."/>
            <person name="Rosling A."/>
        </authorList>
    </citation>
    <scope>NUCLEOTIDE SEQUENCE</scope>
    <source>
        <strain evidence="2">FL130A</strain>
    </source>
</reference>
<evidence type="ECO:0000313" key="3">
    <source>
        <dbReference type="Proteomes" id="UP000789508"/>
    </source>
</evidence>
<evidence type="ECO:0000313" key="2">
    <source>
        <dbReference type="EMBL" id="CAG8541907.1"/>
    </source>
</evidence>
<dbReference type="OrthoDB" id="2430277at2759"/>
<feature type="compositionally biased region" description="Polar residues" evidence="1">
    <location>
        <begin position="82"/>
        <end position="97"/>
    </location>
</feature>
<dbReference type="EMBL" id="CAJVPS010001536">
    <property type="protein sequence ID" value="CAG8541907.1"/>
    <property type="molecule type" value="Genomic_DNA"/>
</dbReference>
<name>A0A9N9FK38_9GLOM</name>
<feature type="compositionally biased region" description="Pro residues" evidence="1">
    <location>
        <begin position="98"/>
        <end position="114"/>
    </location>
</feature>
<gene>
    <name evidence="2" type="ORF">ALEPTO_LOCUS5452</name>
</gene>
<keyword evidence="3" id="KW-1185">Reference proteome</keyword>
<feature type="compositionally biased region" description="Polar residues" evidence="1">
    <location>
        <begin position="174"/>
        <end position="193"/>
    </location>
</feature>
<feature type="compositionally biased region" description="Polar residues" evidence="1">
    <location>
        <begin position="141"/>
        <end position="150"/>
    </location>
</feature>
<feature type="compositionally biased region" description="Gly residues" evidence="1">
    <location>
        <begin position="27"/>
        <end position="43"/>
    </location>
</feature>
<evidence type="ECO:0000256" key="1">
    <source>
        <dbReference type="SAM" id="MobiDB-lite"/>
    </source>
</evidence>
<dbReference type="Proteomes" id="UP000789508">
    <property type="component" value="Unassembled WGS sequence"/>
</dbReference>
<protein>
    <submittedName>
        <fullName evidence="2">2212_t:CDS:1</fullName>
    </submittedName>
</protein>
<feature type="region of interest" description="Disordered" evidence="1">
    <location>
        <begin position="1"/>
        <end position="270"/>
    </location>
</feature>
<organism evidence="2 3">
    <name type="scientific">Ambispora leptoticha</name>
    <dbReference type="NCBI Taxonomy" id="144679"/>
    <lineage>
        <taxon>Eukaryota</taxon>
        <taxon>Fungi</taxon>
        <taxon>Fungi incertae sedis</taxon>
        <taxon>Mucoromycota</taxon>
        <taxon>Glomeromycotina</taxon>
        <taxon>Glomeromycetes</taxon>
        <taxon>Archaeosporales</taxon>
        <taxon>Ambisporaceae</taxon>
        <taxon>Ambispora</taxon>
    </lineage>
</organism>
<accession>A0A9N9FK38</accession>